<proteinExistence type="predicted"/>
<evidence type="ECO:0000313" key="2">
    <source>
        <dbReference type="EMBL" id="NNF07642.1"/>
    </source>
</evidence>
<name>A0A7Y2H3B1_UNCEI</name>
<keyword evidence="1" id="KW-0732">Signal</keyword>
<evidence type="ECO:0000313" key="3">
    <source>
        <dbReference type="Proteomes" id="UP000547674"/>
    </source>
</evidence>
<gene>
    <name evidence="2" type="ORF">HKN21_12845</name>
</gene>
<feature type="chain" id="PRO_5031219134" evidence="1">
    <location>
        <begin position="23"/>
        <end position="226"/>
    </location>
</feature>
<comment type="caution">
    <text evidence="2">The sequence shown here is derived from an EMBL/GenBank/DDBJ whole genome shotgun (WGS) entry which is preliminary data.</text>
</comment>
<dbReference type="EMBL" id="JABDJR010000513">
    <property type="protein sequence ID" value="NNF07642.1"/>
    <property type="molecule type" value="Genomic_DNA"/>
</dbReference>
<reference evidence="2 3" key="1">
    <citation type="submission" date="2020-03" db="EMBL/GenBank/DDBJ databases">
        <title>Metabolic flexibility allows generalist bacteria to become dominant in a frequently disturbed ecosystem.</title>
        <authorList>
            <person name="Chen Y.-J."/>
            <person name="Leung P.M."/>
            <person name="Bay S.K."/>
            <person name="Hugenholtz P."/>
            <person name="Kessler A.J."/>
            <person name="Shelley G."/>
            <person name="Waite D.W."/>
            <person name="Cook P.L."/>
            <person name="Greening C."/>
        </authorList>
    </citation>
    <scope>NUCLEOTIDE SEQUENCE [LARGE SCALE GENOMIC DNA]</scope>
    <source>
        <strain evidence="2">SS_bin_28</strain>
    </source>
</reference>
<dbReference type="Proteomes" id="UP000547674">
    <property type="component" value="Unassembled WGS sequence"/>
</dbReference>
<protein>
    <submittedName>
        <fullName evidence="2">Uncharacterized protein</fullName>
    </submittedName>
</protein>
<organism evidence="2 3">
    <name type="scientific">Eiseniibacteriota bacterium</name>
    <dbReference type="NCBI Taxonomy" id="2212470"/>
    <lineage>
        <taxon>Bacteria</taxon>
        <taxon>Candidatus Eiseniibacteriota</taxon>
    </lineage>
</organism>
<accession>A0A7Y2H3B1</accession>
<sequence>MLKNLTKLGLLSFLLSTLGAHASLAQSFEPKIGLHAQSVVGKNACTSEAPTIGNCPDASTPSEALVVNWPADGTPTHVYAILTNIPLSGSAGAVFGIRYESAVADTWTNCGDLDFPGNNFPASGGGNVVTFQECQDSVIDEGAGLLVLGFFYMTSYANDLVEVTPRLFAPNQDLAWANCNAAEIAIPYPSGTGTLGFGKEPGQPPCSIADPVEPSTWGGIKRNLDQ</sequence>
<dbReference type="AlphaFoldDB" id="A0A7Y2H3B1"/>
<feature type="signal peptide" evidence="1">
    <location>
        <begin position="1"/>
        <end position="22"/>
    </location>
</feature>
<evidence type="ECO:0000256" key="1">
    <source>
        <dbReference type="SAM" id="SignalP"/>
    </source>
</evidence>